<dbReference type="PANTHER" id="PTHR21599">
    <property type="entry name" value="GLYCERATE KINASE"/>
    <property type="match status" value="1"/>
</dbReference>
<evidence type="ECO:0000256" key="4">
    <source>
        <dbReference type="PIRNR" id="PIRNR006078"/>
    </source>
</evidence>
<comment type="caution">
    <text evidence="5">The sequence shown here is derived from an EMBL/GenBank/DDBJ whole genome shotgun (WGS) entry which is preliminary data.</text>
</comment>
<dbReference type="Gene3D" id="3.40.50.10350">
    <property type="entry name" value="Glycerate kinase, domain 1"/>
    <property type="match status" value="1"/>
</dbReference>
<dbReference type="NCBIfam" id="TIGR00045">
    <property type="entry name" value="glycerate kinase"/>
    <property type="match status" value="1"/>
</dbReference>
<evidence type="ECO:0000256" key="1">
    <source>
        <dbReference type="ARBA" id="ARBA00006284"/>
    </source>
</evidence>
<dbReference type="GO" id="GO:0008887">
    <property type="term" value="F:glycerate kinase activity"/>
    <property type="evidence" value="ECO:0007669"/>
    <property type="project" value="UniProtKB-EC"/>
</dbReference>
<gene>
    <name evidence="5" type="ORF">ACFOZ4_27375</name>
</gene>
<accession>A0ABV8LVM2</accession>
<dbReference type="Gene3D" id="3.90.1510.10">
    <property type="entry name" value="Glycerate kinase, domain 2"/>
    <property type="match status" value="1"/>
</dbReference>
<reference evidence="6" key="1">
    <citation type="journal article" date="2019" name="Int. J. Syst. Evol. Microbiol.">
        <title>The Global Catalogue of Microorganisms (GCM) 10K type strain sequencing project: providing services to taxonomists for standard genome sequencing and annotation.</title>
        <authorList>
            <consortium name="The Broad Institute Genomics Platform"/>
            <consortium name="The Broad Institute Genome Sequencing Center for Infectious Disease"/>
            <person name="Wu L."/>
            <person name="Ma J."/>
        </authorList>
    </citation>
    <scope>NUCLEOTIDE SEQUENCE [LARGE SCALE GENOMIC DNA]</scope>
    <source>
        <strain evidence="6">CGMCC 4.7289</strain>
    </source>
</reference>
<evidence type="ECO:0000313" key="6">
    <source>
        <dbReference type="Proteomes" id="UP001595816"/>
    </source>
</evidence>
<dbReference type="InterPro" id="IPR018197">
    <property type="entry name" value="Glycerate_kinase_RE-like"/>
</dbReference>
<keyword evidence="6" id="KW-1185">Reference proteome</keyword>
<evidence type="ECO:0000313" key="5">
    <source>
        <dbReference type="EMBL" id="MFC4134349.1"/>
    </source>
</evidence>
<dbReference type="Proteomes" id="UP001595816">
    <property type="component" value="Unassembled WGS sequence"/>
</dbReference>
<comment type="similarity">
    <text evidence="1 4">Belongs to the glycerate kinase type-1 family.</text>
</comment>
<organism evidence="5 6">
    <name type="scientific">Hamadaea flava</name>
    <dbReference type="NCBI Taxonomy" id="1742688"/>
    <lineage>
        <taxon>Bacteria</taxon>
        <taxon>Bacillati</taxon>
        <taxon>Actinomycetota</taxon>
        <taxon>Actinomycetes</taxon>
        <taxon>Micromonosporales</taxon>
        <taxon>Micromonosporaceae</taxon>
        <taxon>Hamadaea</taxon>
    </lineage>
</organism>
<dbReference type="EMBL" id="JBHSAY010000015">
    <property type="protein sequence ID" value="MFC4134349.1"/>
    <property type="molecule type" value="Genomic_DNA"/>
</dbReference>
<dbReference type="EC" id="2.7.1.31" evidence="5"/>
<evidence type="ECO:0000256" key="2">
    <source>
        <dbReference type="ARBA" id="ARBA00022679"/>
    </source>
</evidence>
<dbReference type="Pfam" id="PF02595">
    <property type="entry name" value="Gly_kinase"/>
    <property type="match status" value="1"/>
</dbReference>
<dbReference type="RefSeq" id="WP_253761487.1">
    <property type="nucleotide sequence ID" value="NZ_JAMZDZ010000001.1"/>
</dbReference>
<dbReference type="PIRSF" id="PIRSF006078">
    <property type="entry name" value="GlxK"/>
    <property type="match status" value="1"/>
</dbReference>
<dbReference type="InterPro" id="IPR018193">
    <property type="entry name" value="Glyc_kinase_flavodox-like_fold"/>
</dbReference>
<evidence type="ECO:0000256" key="3">
    <source>
        <dbReference type="ARBA" id="ARBA00022777"/>
    </source>
</evidence>
<dbReference type="SUPFAM" id="SSF110738">
    <property type="entry name" value="Glycerate kinase I"/>
    <property type="match status" value="1"/>
</dbReference>
<dbReference type="InterPro" id="IPR004381">
    <property type="entry name" value="Glycerate_kinase"/>
</dbReference>
<proteinExistence type="inferred from homology"/>
<dbReference type="InterPro" id="IPR036129">
    <property type="entry name" value="Glycerate_kinase_sf"/>
</dbReference>
<name>A0ABV8LVM2_9ACTN</name>
<keyword evidence="2 4" id="KW-0808">Transferase</keyword>
<keyword evidence="3 4" id="KW-0418">Kinase</keyword>
<protein>
    <submittedName>
        <fullName evidence="5">Glycerate kinase</fullName>
        <ecNumber evidence="5">2.7.1.31</ecNumber>
    </submittedName>
</protein>
<dbReference type="PANTHER" id="PTHR21599:SF0">
    <property type="entry name" value="GLYCERATE KINASE"/>
    <property type="match status" value="1"/>
</dbReference>
<sequence length="367" mass="36587">MRLLICPDKFAGTLSAPDAAEAVAEGWRSVRPDDDLVLRPLADGGPGFVDVLAAAHPEGKRFPVSTTDPLGRPVTGEILIVGDTAYVESAHACGLHHLSPAERDPRRAGSAGLLPLLTAAAEVDGVRRTVIGLGGSATNDAGVRVLAGFGRPEALAAYAGNGDGTEPGTATGTASGRTLETATLAGIELIGATDVDNPLTGPRGASRVFGPQKGADPAAVEELEAALTRVASVLAEGIAETPGAGAAGGLGAAILALGGRLTSGIQLVRDAIGLDAELRQADLVITGEGSFDEQSLHGKVIDGVAGAGAALGVPVVVIAGRVTAKPAAWHAAGVTDALSLSEEFGLERALGDARGCVREMAARVAVG</sequence>